<comment type="caution">
    <text evidence="1">The sequence shown here is derived from an EMBL/GenBank/DDBJ whole genome shotgun (WGS) entry which is preliminary data.</text>
</comment>
<dbReference type="EMBL" id="BASE01000012">
    <property type="protein sequence ID" value="GAM12329.1"/>
    <property type="molecule type" value="Genomic_DNA"/>
</dbReference>
<dbReference type="RefSeq" id="WP_041964294.1">
    <property type="nucleotide sequence ID" value="NZ_BASE01000012.1"/>
</dbReference>
<dbReference type="Proteomes" id="UP000031014">
    <property type="component" value="Unassembled WGS sequence"/>
</dbReference>
<name>A0A0A8WZD5_MESS1</name>
<reference evidence="1 2" key="1">
    <citation type="submission" date="2013-06" db="EMBL/GenBank/DDBJ databases">
        <title>Whole genome shotgun sequence of Bacillus selenatarsenatis SF-1.</title>
        <authorList>
            <person name="Kuroda M."/>
            <person name="Sei K."/>
            <person name="Yamashita M."/>
            <person name="Ike M."/>
        </authorList>
    </citation>
    <scope>NUCLEOTIDE SEQUENCE [LARGE SCALE GENOMIC DNA]</scope>
    <source>
        <strain evidence="1 2">SF-1</strain>
    </source>
</reference>
<accession>A0A0A8WZD5</accession>
<organism evidence="1 2">
    <name type="scientific">Mesobacillus selenatarsenatis (strain DSM 18680 / JCM 14380 / FERM P-15431 / SF-1)</name>
    <dbReference type="NCBI Taxonomy" id="1321606"/>
    <lineage>
        <taxon>Bacteria</taxon>
        <taxon>Bacillati</taxon>
        <taxon>Bacillota</taxon>
        <taxon>Bacilli</taxon>
        <taxon>Bacillales</taxon>
        <taxon>Bacillaceae</taxon>
        <taxon>Mesobacillus</taxon>
    </lineage>
</organism>
<dbReference type="Pfam" id="PF14101">
    <property type="entry name" value="DUF4275"/>
    <property type="match status" value="1"/>
</dbReference>
<keyword evidence="2" id="KW-1185">Reference proteome</keyword>
<dbReference type="InterPro" id="IPR025454">
    <property type="entry name" value="DUF4275"/>
</dbReference>
<protein>
    <recommendedName>
        <fullName evidence="3">DUF4275 domain-containing protein</fullName>
    </recommendedName>
</protein>
<dbReference type="AlphaFoldDB" id="A0A0A8WZD5"/>
<proteinExistence type="predicted"/>
<dbReference type="STRING" id="1321606.SAMD00020551_0461"/>
<evidence type="ECO:0000313" key="1">
    <source>
        <dbReference type="EMBL" id="GAM12329.1"/>
    </source>
</evidence>
<sequence length="146" mass="17426">MDFYHKLKSKKILVSKTDDFGYDLRKKWEDVFASHLSPLEKKQIYLHSNSGASGYLWHVFSYEKRKCDKEEQAELAFEKQYKDTCLIFFQHSDDVLLVEEAYDLKAKDLLLADGEYADLYVVDQEFRWTYVVTHERGWIGPFFCKK</sequence>
<dbReference type="OrthoDB" id="1711074at2"/>
<evidence type="ECO:0008006" key="3">
    <source>
        <dbReference type="Google" id="ProtNLM"/>
    </source>
</evidence>
<evidence type="ECO:0000313" key="2">
    <source>
        <dbReference type="Proteomes" id="UP000031014"/>
    </source>
</evidence>
<gene>
    <name evidence="1" type="ORF">SAMD00020551_0461</name>
</gene>